<dbReference type="Proteomes" id="UP000694424">
    <property type="component" value="Unplaced"/>
</dbReference>
<dbReference type="InterPro" id="IPR024417">
    <property type="entry name" value="Neuronal_3.1"/>
</dbReference>
<evidence type="ECO:0000256" key="1">
    <source>
        <dbReference type="ARBA" id="ARBA00022173"/>
    </source>
</evidence>
<sequence length="71" mass="8168">MSLQVYQPRLTIWVSQELFPTSRGDGGFPKGYLPISKEVNRKKKSEAEVAFLTPVNGYGHHFTKINYLYSF</sequence>
<dbReference type="GO" id="GO:0031103">
    <property type="term" value="P:axon regeneration"/>
    <property type="evidence" value="ECO:0007669"/>
    <property type="project" value="TreeGrafter"/>
</dbReference>
<dbReference type="AlphaFoldDB" id="A0A8B9SCA8"/>
<proteinExistence type="predicted"/>
<reference evidence="4" key="2">
    <citation type="submission" date="2025-09" db="UniProtKB">
        <authorList>
            <consortium name="Ensembl"/>
        </authorList>
    </citation>
    <scope>IDENTIFICATION</scope>
</reference>
<keyword evidence="5" id="KW-1185">Reference proteome</keyword>
<organism evidence="4 5">
    <name type="scientific">Apteryx owenii</name>
    <name type="common">Little spotted kiwi</name>
    <dbReference type="NCBI Taxonomy" id="8824"/>
    <lineage>
        <taxon>Eukaryota</taxon>
        <taxon>Metazoa</taxon>
        <taxon>Chordata</taxon>
        <taxon>Craniata</taxon>
        <taxon>Vertebrata</taxon>
        <taxon>Euteleostomi</taxon>
        <taxon>Archelosauria</taxon>
        <taxon>Archosauria</taxon>
        <taxon>Dinosauria</taxon>
        <taxon>Saurischia</taxon>
        <taxon>Theropoda</taxon>
        <taxon>Coelurosauria</taxon>
        <taxon>Aves</taxon>
        <taxon>Palaeognathae</taxon>
        <taxon>Apterygiformes</taxon>
        <taxon>Apterygidae</taxon>
        <taxon>Apteryx</taxon>
    </lineage>
</organism>
<accession>A0A8B9SCA8</accession>
<dbReference type="Ensembl" id="ENSAOWT00000023250.1">
    <property type="protein sequence ID" value="ENSAOWP00000020518.1"/>
    <property type="gene ID" value="ENSAOWG00000013877.1"/>
</dbReference>
<evidence type="ECO:0000256" key="3">
    <source>
        <dbReference type="ARBA" id="ARBA00033348"/>
    </source>
</evidence>
<evidence type="ECO:0000313" key="4">
    <source>
        <dbReference type="Ensembl" id="ENSAOWP00000020518.1"/>
    </source>
</evidence>
<dbReference type="GO" id="GO:0017015">
    <property type="term" value="P:regulation of transforming growth factor beta receptor signaling pathway"/>
    <property type="evidence" value="ECO:0007669"/>
    <property type="project" value="TreeGrafter"/>
</dbReference>
<name>A0A8B9SCA8_APTOW</name>
<dbReference type="Pfam" id="PF11092">
    <property type="entry name" value="Alveol-reg_P311"/>
    <property type="match status" value="1"/>
</dbReference>
<dbReference type="GO" id="GO:0045664">
    <property type="term" value="P:regulation of neuron differentiation"/>
    <property type="evidence" value="ECO:0007669"/>
    <property type="project" value="TreeGrafter"/>
</dbReference>
<dbReference type="PANTHER" id="PTHR17102:SF4">
    <property type="entry name" value="NEURONAL REGENERATION-RELATED PROTEIN"/>
    <property type="match status" value="1"/>
</dbReference>
<reference evidence="4" key="1">
    <citation type="submission" date="2025-08" db="UniProtKB">
        <authorList>
            <consortium name="Ensembl"/>
        </authorList>
    </citation>
    <scope>IDENTIFICATION</scope>
</reference>
<evidence type="ECO:0000313" key="5">
    <source>
        <dbReference type="Proteomes" id="UP000694424"/>
    </source>
</evidence>
<dbReference type="PANTHER" id="PTHR17102">
    <property type="entry name" value="NEURONAL REGENERATION-RELATED PROTEIN"/>
    <property type="match status" value="1"/>
</dbReference>
<protein>
    <recommendedName>
        <fullName evidence="1">Neuronal regeneration-related protein</fullName>
    </recommendedName>
    <alternativeName>
        <fullName evidence="2">Neuronal protein 3.1</fullName>
    </alternativeName>
    <alternativeName>
        <fullName evidence="3">Protein p311</fullName>
    </alternativeName>
</protein>
<evidence type="ECO:0000256" key="2">
    <source>
        <dbReference type="ARBA" id="ARBA00031310"/>
    </source>
</evidence>